<name>A0A6S6W174_9PLEO</name>
<accession>A0A6S6W174</accession>
<gene>
    <name evidence="1" type="ORF">PTTW11_05222</name>
</gene>
<dbReference type="Proteomes" id="UP000472372">
    <property type="component" value="Chromosome 4"/>
</dbReference>
<protein>
    <submittedName>
        <fullName evidence="1">Uncharacterized protein</fullName>
    </submittedName>
</protein>
<proteinExistence type="predicted"/>
<sequence>MSLVQTPIMLLVQLYNFTTFVSIVSLIAFTSSTIFASIVNITTGIVPTKTAPQLRSHIIKTSTVFQDARKSVTMPMALVPGILNVGNIDVWVGDWEGRGFGG</sequence>
<reference evidence="1" key="1">
    <citation type="submission" date="2021-02" db="EMBL/GenBank/DDBJ databases">
        <authorList>
            <person name="Syme A R."/>
            <person name="Syme A R."/>
            <person name="Moolhuijzen P."/>
        </authorList>
    </citation>
    <scope>NUCLEOTIDE SEQUENCE</scope>
    <source>
        <strain evidence="1">W1-1</strain>
    </source>
</reference>
<evidence type="ECO:0000313" key="1">
    <source>
        <dbReference type="EMBL" id="CAE7033514.1"/>
    </source>
</evidence>
<dbReference type="AlphaFoldDB" id="A0A6S6W174"/>
<evidence type="ECO:0000313" key="2">
    <source>
        <dbReference type="Proteomes" id="UP000472372"/>
    </source>
</evidence>
<dbReference type="EMBL" id="HG992980">
    <property type="protein sequence ID" value="CAE7033514.1"/>
    <property type="molecule type" value="Genomic_DNA"/>
</dbReference>
<organism evidence="1 2">
    <name type="scientific">Pyrenophora teres f. teres</name>
    <dbReference type="NCBI Taxonomy" id="97479"/>
    <lineage>
        <taxon>Eukaryota</taxon>
        <taxon>Fungi</taxon>
        <taxon>Dikarya</taxon>
        <taxon>Ascomycota</taxon>
        <taxon>Pezizomycotina</taxon>
        <taxon>Dothideomycetes</taxon>
        <taxon>Pleosporomycetidae</taxon>
        <taxon>Pleosporales</taxon>
        <taxon>Pleosporineae</taxon>
        <taxon>Pleosporaceae</taxon>
        <taxon>Pyrenophora</taxon>
    </lineage>
</organism>